<dbReference type="InterPro" id="IPR011701">
    <property type="entry name" value="MFS"/>
</dbReference>
<dbReference type="PANTHER" id="PTHR42718:SF46">
    <property type="entry name" value="BLR6921 PROTEIN"/>
    <property type="match status" value="1"/>
</dbReference>
<name>A0A562ZPD6_9BURK</name>
<keyword evidence="3" id="KW-1003">Cell membrane</keyword>
<dbReference type="PROSITE" id="PS50850">
    <property type="entry name" value="MFS"/>
    <property type="match status" value="1"/>
</dbReference>
<feature type="transmembrane region" description="Helical" evidence="7">
    <location>
        <begin position="161"/>
        <end position="180"/>
    </location>
</feature>
<evidence type="ECO:0000256" key="6">
    <source>
        <dbReference type="ARBA" id="ARBA00023136"/>
    </source>
</evidence>
<dbReference type="Pfam" id="PF07690">
    <property type="entry name" value="MFS_1"/>
    <property type="match status" value="1"/>
</dbReference>
<dbReference type="Gene3D" id="1.20.1250.20">
    <property type="entry name" value="MFS general substrate transporter like domains"/>
    <property type="match status" value="1"/>
</dbReference>
<evidence type="ECO:0000256" key="1">
    <source>
        <dbReference type="ARBA" id="ARBA00004651"/>
    </source>
</evidence>
<evidence type="ECO:0000256" key="2">
    <source>
        <dbReference type="ARBA" id="ARBA00022448"/>
    </source>
</evidence>
<keyword evidence="10" id="KW-1185">Reference proteome</keyword>
<feature type="transmembrane region" description="Helical" evidence="7">
    <location>
        <begin position="42"/>
        <end position="64"/>
    </location>
</feature>
<dbReference type="GO" id="GO:0005886">
    <property type="term" value="C:plasma membrane"/>
    <property type="evidence" value="ECO:0007669"/>
    <property type="project" value="UniProtKB-SubCell"/>
</dbReference>
<feature type="transmembrane region" description="Helical" evidence="7">
    <location>
        <begin position="370"/>
        <end position="389"/>
    </location>
</feature>
<dbReference type="AlphaFoldDB" id="A0A562ZPD6"/>
<gene>
    <name evidence="9" type="ORF">FN976_15860</name>
</gene>
<evidence type="ECO:0000256" key="4">
    <source>
        <dbReference type="ARBA" id="ARBA00022692"/>
    </source>
</evidence>
<evidence type="ECO:0000259" key="8">
    <source>
        <dbReference type="PROSITE" id="PS50850"/>
    </source>
</evidence>
<dbReference type="PANTHER" id="PTHR42718">
    <property type="entry name" value="MAJOR FACILITATOR SUPERFAMILY MULTIDRUG TRANSPORTER MFSC"/>
    <property type="match status" value="1"/>
</dbReference>
<evidence type="ECO:0000313" key="9">
    <source>
        <dbReference type="EMBL" id="TWO70452.1"/>
    </source>
</evidence>
<feature type="transmembrane region" description="Helical" evidence="7">
    <location>
        <begin position="134"/>
        <end position="155"/>
    </location>
</feature>
<organism evidence="9 10">
    <name type="scientific">Caenimonas sedimenti</name>
    <dbReference type="NCBI Taxonomy" id="2596921"/>
    <lineage>
        <taxon>Bacteria</taxon>
        <taxon>Pseudomonadati</taxon>
        <taxon>Pseudomonadota</taxon>
        <taxon>Betaproteobacteria</taxon>
        <taxon>Burkholderiales</taxon>
        <taxon>Comamonadaceae</taxon>
        <taxon>Caenimonas</taxon>
    </lineage>
</organism>
<sequence length="404" mass="41314">MTGQRMAALVVLAGISAALHVGKLPPAIPVLRDALGVSLLEAGFLLSMMQFAGMGLGLLVGVSADTLGLRRTMTGGLVLLGVASLLGAQASSAVALLALRACEGLGFLLATLPAPALIRRLVEGGALHLTVGWWGAYMPLGTAAALLAGPAAIAWTGWPGWWRLLAGISLAMALWLWLALPPSLDQAAAGRGDGVRDRLVRTLQARGPWLAALAFAFYSGQWLAVIGFLPTIYAQAGWHAGHAALATALAAGVNAFGNIASGRLLRRGWTATALLHAGYGAMALGAVLAFAPWTAEASTGVALSRYAGVLVFSAVGGLIPGTLFALAVRLAPDDATVSTTVGWMQQWSAVGQFCGPPAVAWFAARNGWDAAWWVTCAFAAAGALTASLLGRAMRQNPGHGSTAS</sequence>
<evidence type="ECO:0000313" key="10">
    <source>
        <dbReference type="Proteomes" id="UP000318199"/>
    </source>
</evidence>
<dbReference type="RefSeq" id="WP_145894008.1">
    <property type="nucleotide sequence ID" value="NZ_VOBQ01000012.1"/>
</dbReference>
<feature type="transmembrane region" description="Helical" evidence="7">
    <location>
        <begin position="209"/>
        <end position="234"/>
    </location>
</feature>
<feature type="transmembrane region" description="Helical" evidence="7">
    <location>
        <begin position="306"/>
        <end position="326"/>
    </location>
</feature>
<dbReference type="EMBL" id="VOBQ01000012">
    <property type="protein sequence ID" value="TWO70452.1"/>
    <property type="molecule type" value="Genomic_DNA"/>
</dbReference>
<protein>
    <submittedName>
        <fullName evidence="9">Multidrug effflux MFS transporter</fullName>
    </submittedName>
</protein>
<dbReference type="OrthoDB" id="6368326at2"/>
<feature type="domain" description="Major facilitator superfamily (MFS) profile" evidence="8">
    <location>
        <begin position="6"/>
        <end position="394"/>
    </location>
</feature>
<keyword evidence="4 7" id="KW-0812">Transmembrane</keyword>
<comment type="caution">
    <text evidence="9">The sequence shown here is derived from an EMBL/GenBank/DDBJ whole genome shotgun (WGS) entry which is preliminary data.</text>
</comment>
<dbReference type="InterPro" id="IPR020846">
    <property type="entry name" value="MFS_dom"/>
</dbReference>
<feature type="transmembrane region" description="Helical" evidence="7">
    <location>
        <begin position="76"/>
        <end position="99"/>
    </location>
</feature>
<dbReference type="GO" id="GO:0022857">
    <property type="term" value="F:transmembrane transporter activity"/>
    <property type="evidence" value="ECO:0007669"/>
    <property type="project" value="InterPro"/>
</dbReference>
<keyword evidence="2" id="KW-0813">Transport</keyword>
<proteinExistence type="predicted"/>
<reference evidence="9 10" key="1">
    <citation type="submission" date="2019-07" db="EMBL/GenBank/DDBJ databases">
        <title>Caenimonas sedimenti sp. nov., isolated from activated sludge.</title>
        <authorList>
            <person name="Xu J."/>
        </authorList>
    </citation>
    <scope>NUCLEOTIDE SEQUENCE [LARGE SCALE GENOMIC DNA]</scope>
    <source>
        <strain evidence="9 10">HX-9-20</strain>
    </source>
</reference>
<dbReference type="SUPFAM" id="SSF103473">
    <property type="entry name" value="MFS general substrate transporter"/>
    <property type="match status" value="1"/>
</dbReference>
<accession>A0A562ZPD6</accession>
<evidence type="ECO:0000256" key="7">
    <source>
        <dbReference type="SAM" id="Phobius"/>
    </source>
</evidence>
<comment type="subcellular location">
    <subcellularLocation>
        <location evidence="1">Cell membrane</location>
        <topology evidence="1">Multi-pass membrane protein</topology>
    </subcellularLocation>
</comment>
<dbReference type="InterPro" id="IPR036259">
    <property type="entry name" value="MFS_trans_sf"/>
</dbReference>
<evidence type="ECO:0000256" key="5">
    <source>
        <dbReference type="ARBA" id="ARBA00022989"/>
    </source>
</evidence>
<keyword evidence="6 7" id="KW-0472">Membrane</keyword>
<feature type="transmembrane region" description="Helical" evidence="7">
    <location>
        <begin position="273"/>
        <end position="294"/>
    </location>
</feature>
<keyword evidence="5 7" id="KW-1133">Transmembrane helix</keyword>
<evidence type="ECO:0000256" key="3">
    <source>
        <dbReference type="ARBA" id="ARBA00022475"/>
    </source>
</evidence>
<feature type="transmembrane region" description="Helical" evidence="7">
    <location>
        <begin position="240"/>
        <end position="261"/>
    </location>
</feature>
<dbReference type="Proteomes" id="UP000318199">
    <property type="component" value="Unassembled WGS sequence"/>
</dbReference>